<feature type="compositionally biased region" description="Polar residues" evidence="1">
    <location>
        <begin position="424"/>
        <end position="436"/>
    </location>
</feature>
<dbReference type="EMBL" id="ML975157">
    <property type="protein sequence ID" value="KAF1812574.1"/>
    <property type="molecule type" value="Genomic_DNA"/>
</dbReference>
<reference evidence="4" key="3">
    <citation type="submission" date="2025-04" db="UniProtKB">
        <authorList>
            <consortium name="RefSeq"/>
        </authorList>
    </citation>
    <scope>IDENTIFICATION</scope>
    <source>
        <strain evidence="4">CBS 781.70</strain>
    </source>
</reference>
<reference evidence="4" key="2">
    <citation type="submission" date="2020-04" db="EMBL/GenBank/DDBJ databases">
        <authorList>
            <consortium name="NCBI Genome Project"/>
        </authorList>
    </citation>
    <scope>NUCLEOTIDE SEQUENCE</scope>
    <source>
        <strain evidence="4">CBS 781.70</strain>
    </source>
</reference>
<evidence type="ECO:0000256" key="1">
    <source>
        <dbReference type="SAM" id="MobiDB-lite"/>
    </source>
</evidence>
<dbReference type="Proteomes" id="UP000504638">
    <property type="component" value="Unplaced"/>
</dbReference>
<protein>
    <submittedName>
        <fullName evidence="2 4">Uncharacterized protein</fullName>
    </submittedName>
</protein>
<organism evidence="2">
    <name type="scientific">Eremomyces bilateralis CBS 781.70</name>
    <dbReference type="NCBI Taxonomy" id="1392243"/>
    <lineage>
        <taxon>Eukaryota</taxon>
        <taxon>Fungi</taxon>
        <taxon>Dikarya</taxon>
        <taxon>Ascomycota</taxon>
        <taxon>Pezizomycotina</taxon>
        <taxon>Dothideomycetes</taxon>
        <taxon>Dothideomycetes incertae sedis</taxon>
        <taxon>Eremomycetales</taxon>
        <taxon>Eremomycetaceae</taxon>
        <taxon>Eremomyces</taxon>
    </lineage>
</organism>
<evidence type="ECO:0000313" key="4">
    <source>
        <dbReference type="RefSeq" id="XP_033534205.1"/>
    </source>
</evidence>
<dbReference type="GeneID" id="54415913"/>
<name>A0A6G1G3E0_9PEZI</name>
<gene>
    <name evidence="2 4" type="ORF">P152DRAFT_342933</name>
</gene>
<evidence type="ECO:0000313" key="3">
    <source>
        <dbReference type="Proteomes" id="UP000504638"/>
    </source>
</evidence>
<accession>A0A6G1G3E0</accession>
<feature type="compositionally biased region" description="Basic and acidic residues" evidence="1">
    <location>
        <begin position="470"/>
        <end position="490"/>
    </location>
</feature>
<feature type="region of interest" description="Disordered" evidence="1">
    <location>
        <begin position="1"/>
        <end position="20"/>
    </location>
</feature>
<sequence length="574" mass="63625">MSSPLGPWDLTDPTRLSPSLYESGVTPQVVISPAKSRDRTNSAQNADPAVNGLRRVSPGQALLAIQAVEFRDRDVDQIQEKEPVIADERLLVAIRTATAAEKELAIRVAQAAERLRGWCNEIQKWGWSGSFKMRDETDDEHAREEGINKAGNFDTVLNDNGPFTLTRINLHQTRLDDIQGSLSGLELEDLKDRVLGYYSSRSRPTSSYSHASRTESQLARLELMDDMPLLTTHLLMQCLPDLYSLRSSLDTWSVRLRVLRGLPQFLESLDHATKAMELGWEAIKPVASSGLTDTSITQHAEALTVIKGVLEQKITSLGRKLDDMLDALEGLEDSLPDQWIDDFEDLETEYGRWAVESRNGVLDLQMRLVKQQGQDVEQSSVPDETLSPTDIQHHDMLAGGPAILPDEIAVTQVQDGAKELIESATTQDVNRASSLEQPAASKIHSATDTDQEAADIPASPEPIGESSTRLPEHEPVREPSGDDDGGKADSRPPFPLKRASVTSIGSLPRAQVLLIPPSGLYPPLTSYLGQEHQYPSQQLWLDIRHASTHLFTRSLHGNFTFRSFKRSKSPYIRV</sequence>
<evidence type="ECO:0000313" key="2">
    <source>
        <dbReference type="EMBL" id="KAF1812574.1"/>
    </source>
</evidence>
<dbReference type="OrthoDB" id="5409589at2759"/>
<proteinExistence type="predicted"/>
<dbReference type="AlphaFoldDB" id="A0A6G1G3E0"/>
<keyword evidence="3" id="KW-1185">Reference proteome</keyword>
<feature type="region of interest" description="Disordered" evidence="1">
    <location>
        <begin position="424"/>
        <end position="500"/>
    </location>
</feature>
<feature type="region of interest" description="Disordered" evidence="1">
    <location>
        <begin position="27"/>
        <end position="52"/>
    </location>
</feature>
<dbReference type="RefSeq" id="XP_033534205.1">
    <property type="nucleotide sequence ID" value="XM_033675343.1"/>
</dbReference>
<reference evidence="2 4" key="1">
    <citation type="submission" date="2020-01" db="EMBL/GenBank/DDBJ databases">
        <authorList>
            <consortium name="DOE Joint Genome Institute"/>
            <person name="Haridas S."/>
            <person name="Albert R."/>
            <person name="Binder M."/>
            <person name="Bloem J."/>
            <person name="Labutti K."/>
            <person name="Salamov A."/>
            <person name="Andreopoulos B."/>
            <person name="Baker S.E."/>
            <person name="Barry K."/>
            <person name="Bills G."/>
            <person name="Bluhm B.H."/>
            <person name="Cannon C."/>
            <person name="Castanera R."/>
            <person name="Culley D.E."/>
            <person name="Daum C."/>
            <person name="Ezra D."/>
            <person name="Gonzalez J.B."/>
            <person name="Henrissat B."/>
            <person name="Kuo A."/>
            <person name="Liang C."/>
            <person name="Lipzen A."/>
            <person name="Lutzoni F."/>
            <person name="Magnuson J."/>
            <person name="Mondo S."/>
            <person name="Nolan M."/>
            <person name="Ohm R."/>
            <person name="Pangilinan J."/>
            <person name="Park H.-J."/>
            <person name="Ramirez L."/>
            <person name="Alfaro M."/>
            <person name="Sun H."/>
            <person name="Tritt A."/>
            <person name="Yoshinaga Y."/>
            <person name="Zwiers L.-H."/>
            <person name="Turgeon B.G."/>
            <person name="Goodwin S.B."/>
            <person name="Spatafora J.W."/>
            <person name="Crous P.W."/>
            <person name="Grigoriev I.V."/>
        </authorList>
    </citation>
    <scope>NUCLEOTIDE SEQUENCE</scope>
    <source>
        <strain evidence="2 4">CBS 781.70</strain>
    </source>
</reference>